<dbReference type="InterPro" id="IPR013320">
    <property type="entry name" value="ConA-like_dom_sf"/>
</dbReference>
<feature type="domain" description="Apple" evidence="3">
    <location>
        <begin position="22"/>
        <end position="107"/>
    </location>
</feature>
<dbReference type="GO" id="GO:0030246">
    <property type="term" value="F:carbohydrate binding"/>
    <property type="evidence" value="ECO:0007669"/>
    <property type="project" value="UniProtKB-KW"/>
</dbReference>
<dbReference type="InterPro" id="IPR003609">
    <property type="entry name" value="Pan_app"/>
</dbReference>
<dbReference type="OrthoDB" id="6204203at2759"/>
<organism evidence="4 5">
    <name type="scientific">Biomphalaria glabrata</name>
    <name type="common">Bloodfluke planorb</name>
    <name type="synonym">Freshwater snail</name>
    <dbReference type="NCBI Taxonomy" id="6526"/>
    <lineage>
        <taxon>Eukaryota</taxon>
        <taxon>Metazoa</taxon>
        <taxon>Spiralia</taxon>
        <taxon>Lophotrochozoa</taxon>
        <taxon>Mollusca</taxon>
        <taxon>Gastropoda</taxon>
        <taxon>Heterobranchia</taxon>
        <taxon>Euthyneura</taxon>
        <taxon>Panpulmonata</taxon>
        <taxon>Hygrophila</taxon>
        <taxon>Lymnaeoidea</taxon>
        <taxon>Planorbidae</taxon>
        <taxon>Biomphalaria</taxon>
    </lineage>
</organism>
<dbReference type="SUPFAM" id="SSF49899">
    <property type="entry name" value="Concanavalin A-like lectins/glucanases"/>
    <property type="match status" value="1"/>
</dbReference>
<proteinExistence type="predicted"/>
<keyword evidence="1" id="KW-0430">Lectin</keyword>
<dbReference type="Pfam" id="PF00337">
    <property type="entry name" value="Gal-bind_lectin"/>
    <property type="match status" value="1"/>
</dbReference>
<feature type="chain" id="PRO_5040878982" evidence="2">
    <location>
        <begin position="20"/>
        <end position="242"/>
    </location>
</feature>
<accession>A0A9U8DWB3</accession>
<keyword evidence="4" id="KW-1185">Reference proteome</keyword>
<evidence type="ECO:0000313" key="4">
    <source>
        <dbReference type="Proteomes" id="UP001165740"/>
    </source>
</evidence>
<feature type="signal peptide" evidence="2">
    <location>
        <begin position="1"/>
        <end position="19"/>
    </location>
</feature>
<evidence type="ECO:0000256" key="1">
    <source>
        <dbReference type="ARBA" id="ARBA00022734"/>
    </source>
</evidence>
<evidence type="ECO:0000256" key="2">
    <source>
        <dbReference type="SAM" id="SignalP"/>
    </source>
</evidence>
<dbReference type="AlphaFoldDB" id="A0A9U8DWB3"/>
<name>A0A9U8DWB3_BIOGL</name>
<dbReference type="InterPro" id="IPR001079">
    <property type="entry name" value="Galectin_CRD"/>
</dbReference>
<gene>
    <name evidence="5" type="primary">LOC106053229</name>
</gene>
<dbReference type="RefSeq" id="XP_013064207.2">
    <property type="nucleotide sequence ID" value="XM_013208753.2"/>
</dbReference>
<evidence type="ECO:0000313" key="5">
    <source>
        <dbReference type="RefSeq" id="XP_013064207.2"/>
    </source>
</evidence>
<dbReference type="KEGG" id="bgt:106053229"/>
<sequence>MNKTIPLLFVLFFVSFYNGRECNDASNTLSVTYRDLELQPVGCNDTTMLTVASRSKSSCAVSCRLSSTCAAFVYSRTLSACSMCSGDVIQNMTYNTGVKFSWPHQDLDTSDINQFYAGVVSLQYGINVGHVVRMTCYPFLYSPDGPLFGIRLQTQTGSEDNSLLVNVGKVYTNTYYEGVYMFTKFYTVDVNTTHVVDILVANDGYQIFIDHSHIGFIAHRLPYKPTQIVSVSGKIQAYAFSV</sequence>
<dbReference type="Gene3D" id="2.60.120.200">
    <property type="match status" value="1"/>
</dbReference>
<dbReference type="Proteomes" id="UP001165740">
    <property type="component" value="Chromosome 15"/>
</dbReference>
<keyword evidence="2" id="KW-0732">Signal</keyword>
<dbReference type="PROSITE" id="PS50948">
    <property type="entry name" value="PAN"/>
    <property type="match status" value="1"/>
</dbReference>
<evidence type="ECO:0000259" key="3">
    <source>
        <dbReference type="PROSITE" id="PS50948"/>
    </source>
</evidence>
<reference evidence="5" key="1">
    <citation type="submission" date="2025-08" db="UniProtKB">
        <authorList>
            <consortium name="RefSeq"/>
        </authorList>
    </citation>
    <scope>IDENTIFICATION</scope>
</reference>
<protein>
    <submittedName>
        <fullName evidence="5">Uncharacterized protein LOC106053229</fullName>
    </submittedName>
</protein>
<dbReference type="GeneID" id="106053229"/>